<accession>A0A1L5BRR1</accession>
<dbReference type="InterPro" id="IPR036396">
    <property type="entry name" value="Cyt_P450_sf"/>
</dbReference>
<dbReference type="AlphaFoldDB" id="A0A1L5BRR1"/>
<evidence type="ECO:0000313" key="2">
    <source>
        <dbReference type="Proteomes" id="UP000004550"/>
    </source>
</evidence>
<evidence type="ECO:0000313" key="1">
    <source>
        <dbReference type="EMBL" id="APL95508.1"/>
    </source>
</evidence>
<dbReference type="Proteomes" id="UP000004550">
    <property type="component" value="Chromosome"/>
</dbReference>
<dbReference type="SUPFAM" id="SSF48264">
    <property type="entry name" value="Cytochrome P450"/>
    <property type="match status" value="1"/>
</dbReference>
<dbReference type="GO" id="GO:0016705">
    <property type="term" value="F:oxidoreductase activity, acting on paired donors, with incorporation or reduction of molecular oxygen"/>
    <property type="evidence" value="ECO:0007669"/>
    <property type="project" value="InterPro"/>
</dbReference>
<dbReference type="GO" id="GO:0020037">
    <property type="term" value="F:heme binding"/>
    <property type="evidence" value="ECO:0007669"/>
    <property type="project" value="InterPro"/>
</dbReference>
<protein>
    <recommendedName>
        <fullName evidence="3">Cytochrome</fullName>
    </recommendedName>
</protein>
<proteinExistence type="predicted"/>
<dbReference type="KEGG" id="sinb:SIDU_13860"/>
<reference evidence="1 2" key="1">
    <citation type="journal article" date="2012" name="J. Bacteriol.">
        <title>Genome sequence of Sphingobium indicum B90A, a hexachlorocyclohexane-degrading bacterium.</title>
        <authorList>
            <person name="Anand S."/>
            <person name="Sangwan N."/>
            <person name="Lata P."/>
            <person name="Kaur J."/>
            <person name="Dua A."/>
            <person name="Singh A.K."/>
            <person name="Verma M."/>
            <person name="Kaur J."/>
            <person name="Khurana J.P."/>
            <person name="Khurana P."/>
            <person name="Mathur S."/>
            <person name="Lal R."/>
        </authorList>
    </citation>
    <scope>NUCLEOTIDE SEQUENCE [LARGE SCALE GENOMIC DNA]</scope>
    <source>
        <strain evidence="2">DSM 16412 / CCM 7286 / MTCC 6364 / B90A</strain>
    </source>
</reference>
<organism evidence="1 2">
    <name type="scientific">Sphingobium indicum (strain DSM 16412 / CCM 7286 / MTCC 6364 / B90A)</name>
    <dbReference type="NCBI Taxonomy" id="861109"/>
    <lineage>
        <taxon>Bacteria</taxon>
        <taxon>Pseudomonadati</taxon>
        <taxon>Pseudomonadota</taxon>
        <taxon>Alphaproteobacteria</taxon>
        <taxon>Sphingomonadales</taxon>
        <taxon>Sphingomonadaceae</taxon>
        <taxon>Sphingobium</taxon>
    </lineage>
</organism>
<sequence length="131" mass="14345">MTSETTSGEQRPERRCPVAHDFDPFEGMPHAFFADARRDRPVFFHEGLNAYVLTRYEDCRALLTDTSGRVSARPAVMQHLNVAPSPAAMKIIADAGFPRVPGLVDVDGAVHQLNRRVTQAGSVAKIGGSQR</sequence>
<dbReference type="GO" id="GO:0005506">
    <property type="term" value="F:iron ion binding"/>
    <property type="evidence" value="ECO:0007669"/>
    <property type="project" value="InterPro"/>
</dbReference>
<name>A0A1L5BRR1_SPHIB</name>
<dbReference type="GO" id="GO:0004497">
    <property type="term" value="F:monooxygenase activity"/>
    <property type="evidence" value="ECO:0007669"/>
    <property type="project" value="InterPro"/>
</dbReference>
<dbReference type="EMBL" id="CP013070">
    <property type="protein sequence ID" value="APL95508.1"/>
    <property type="molecule type" value="Genomic_DNA"/>
</dbReference>
<evidence type="ECO:0008006" key="3">
    <source>
        <dbReference type="Google" id="ProtNLM"/>
    </source>
</evidence>
<gene>
    <name evidence="1" type="ORF">SIDU_13860</name>
</gene>
<dbReference type="Gene3D" id="1.10.630.10">
    <property type="entry name" value="Cytochrome P450"/>
    <property type="match status" value="1"/>
</dbReference>